<dbReference type="SUPFAM" id="SSF52283">
    <property type="entry name" value="Formate/glycerate dehydrogenase catalytic domain-like"/>
    <property type="match status" value="1"/>
</dbReference>
<protein>
    <submittedName>
        <fullName evidence="7">Glycerate dehydrogenase</fullName>
    </submittedName>
</protein>
<comment type="similarity">
    <text evidence="1 4">Belongs to the D-isomer specific 2-hydroxyacid dehydrogenase family.</text>
</comment>
<dbReference type="PROSITE" id="PS00670">
    <property type="entry name" value="D_2_HYDROXYACID_DH_2"/>
    <property type="match status" value="1"/>
</dbReference>
<dbReference type="FunFam" id="3.40.50.720:FF:000203">
    <property type="entry name" value="D-3-phosphoglycerate dehydrogenase (SerA)"/>
    <property type="match status" value="1"/>
</dbReference>
<dbReference type="CDD" id="cd12162">
    <property type="entry name" value="2-Hacid_dh_4"/>
    <property type="match status" value="1"/>
</dbReference>
<dbReference type="Pfam" id="PF02826">
    <property type="entry name" value="2-Hacid_dh_C"/>
    <property type="match status" value="1"/>
</dbReference>
<evidence type="ECO:0000259" key="5">
    <source>
        <dbReference type="Pfam" id="PF00389"/>
    </source>
</evidence>
<dbReference type="AlphaFoldDB" id="A0A8S8XAK8"/>
<feature type="domain" description="D-isomer specific 2-hydroxyacid dehydrogenase NAD-binding" evidence="6">
    <location>
        <begin position="108"/>
        <end position="288"/>
    </location>
</feature>
<gene>
    <name evidence="7" type="ORF">TMPK1_05820</name>
</gene>
<name>A0A8S8XAK8_9PROT</name>
<accession>A0A8S8XAK8</accession>
<dbReference type="PROSITE" id="PS00671">
    <property type="entry name" value="D_2_HYDROXYACID_DH_3"/>
    <property type="match status" value="1"/>
</dbReference>
<dbReference type="SUPFAM" id="SSF51735">
    <property type="entry name" value="NAD(P)-binding Rossmann-fold domains"/>
    <property type="match status" value="1"/>
</dbReference>
<comment type="caution">
    <text evidence="7">The sequence shown here is derived from an EMBL/GenBank/DDBJ whole genome shotgun (WGS) entry which is preliminary data.</text>
</comment>
<dbReference type="PANTHER" id="PTHR43761">
    <property type="entry name" value="D-ISOMER SPECIFIC 2-HYDROXYACID DEHYDROGENASE FAMILY PROTEIN (AFU_ORTHOLOGUE AFUA_1G13630)"/>
    <property type="match status" value="1"/>
</dbReference>
<dbReference type="RefSeq" id="WP_420241329.1">
    <property type="nucleotide sequence ID" value="NZ_BOPV01000001.1"/>
</dbReference>
<keyword evidence="2 4" id="KW-0560">Oxidoreductase</keyword>
<dbReference type="InterPro" id="IPR050418">
    <property type="entry name" value="D-iso_2-hydroxyacid_DH_PdxB"/>
</dbReference>
<reference evidence="7" key="1">
    <citation type="submission" date="2021-02" db="EMBL/GenBank/DDBJ databases">
        <title>Genome sequence of Rhodospirillales sp. strain TMPK1 isolated from soil.</title>
        <authorList>
            <person name="Nakai R."/>
            <person name="Kusada H."/>
            <person name="Tamaki H."/>
        </authorList>
    </citation>
    <scope>NUCLEOTIDE SEQUENCE</scope>
    <source>
        <strain evidence="7">TMPK1</strain>
    </source>
</reference>
<evidence type="ECO:0000259" key="6">
    <source>
        <dbReference type="Pfam" id="PF02826"/>
    </source>
</evidence>
<organism evidence="7 8">
    <name type="scientific">Roseiterribacter gracilis</name>
    <dbReference type="NCBI Taxonomy" id="2812848"/>
    <lineage>
        <taxon>Bacteria</taxon>
        <taxon>Pseudomonadati</taxon>
        <taxon>Pseudomonadota</taxon>
        <taxon>Alphaproteobacteria</taxon>
        <taxon>Rhodospirillales</taxon>
        <taxon>Roseiterribacteraceae</taxon>
        <taxon>Roseiterribacter</taxon>
    </lineage>
</organism>
<evidence type="ECO:0000313" key="7">
    <source>
        <dbReference type="EMBL" id="GIL38345.1"/>
    </source>
</evidence>
<dbReference type="InterPro" id="IPR036291">
    <property type="entry name" value="NAD(P)-bd_dom_sf"/>
</dbReference>
<dbReference type="Proteomes" id="UP000681075">
    <property type="component" value="Unassembled WGS sequence"/>
</dbReference>
<feature type="domain" description="D-isomer specific 2-hydroxyacid dehydrogenase catalytic" evidence="5">
    <location>
        <begin position="27"/>
        <end position="310"/>
    </location>
</feature>
<evidence type="ECO:0000256" key="1">
    <source>
        <dbReference type="ARBA" id="ARBA00005854"/>
    </source>
</evidence>
<keyword evidence="8" id="KW-1185">Reference proteome</keyword>
<dbReference type="Gene3D" id="3.40.50.720">
    <property type="entry name" value="NAD(P)-binding Rossmann-like Domain"/>
    <property type="match status" value="2"/>
</dbReference>
<dbReference type="InterPro" id="IPR006139">
    <property type="entry name" value="D-isomer_2_OHA_DH_cat_dom"/>
</dbReference>
<dbReference type="Pfam" id="PF00389">
    <property type="entry name" value="2-Hacid_dh"/>
    <property type="match status" value="1"/>
</dbReference>
<dbReference type="InterPro" id="IPR006140">
    <property type="entry name" value="D-isomer_DH_NAD-bd"/>
</dbReference>
<evidence type="ECO:0000313" key="8">
    <source>
        <dbReference type="Proteomes" id="UP000681075"/>
    </source>
</evidence>
<evidence type="ECO:0000256" key="4">
    <source>
        <dbReference type="RuleBase" id="RU003719"/>
    </source>
</evidence>
<dbReference type="EMBL" id="BOPV01000001">
    <property type="protein sequence ID" value="GIL38345.1"/>
    <property type="molecule type" value="Genomic_DNA"/>
</dbReference>
<sequence length="313" mass="33338">MTHKIVFLDRRTIADGIKVRRPAFPHVWVEHDQTAQSDVIARLADATIAITNKVPIRADAIAALPKLQMIAVSATGTDNVDKDAAAARGIPVVNIAGYAARTVPEHVFALLLALKRNIVAYRESVLEGRWTHGGSFCVFAAPITDLAGQRLGIVGTGAIGDSVAQIGRAFGMDVVLSERPGVTQLRPGRLSFDEVLTTSDALSLHCPLTDETRHMINDASLAKMKPGAVLINTARGPLIDELALERALQSGKLGGAGLDVTAPEPPPEDAPILRIARFPNVIVTPHVAWASETAMQTLADRLIDNIEAFVGKA</sequence>
<evidence type="ECO:0000256" key="2">
    <source>
        <dbReference type="ARBA" id="ARBA00023002"/>
    </source>
</evidence>
<keyword evidence="3" id="KW-0520">NAD</keyword>
<dbReference type="PANTHER" id="PTHR43761:SF1">
    <property type="entry name" value="D-ISOMER SPECIFIC 2-HYDROXYACID DEHYDROGENASE CATALYTIC DOMAIN-CONTAINING PROTEIN-RELATED"/>
    <property type="match status" value="1"/>
</dbReference>
<proteinExistence type="inferred from homology"/>
<evidence type="ECO:0000256" key="3">
    <source>
        <dbReference type="ARBA" id="ARBA00023027"/>
    </source>
</evidence>
<dbReference type="GO" id="GO:0051287">
    <property type="term" value="F:NAD binding"/>
    <property type="evidence" value="ECO:0007669"/>
    <property type="project" value="InterPro"/>
</dbReference>
<dbReference type="GO" id="GO:0016616">
    <property type="term" value="F:oxidoreductase activity, acting on the CH-OH group of donors, NAD or NADP as acceptor"/>
    <property type="evidence" value="ECO:0007669"/>
    <property type="project" value="InterPro"/>
</dbReference>
<dbReference type="InterPro" id="IPR029753">
    <property type="entry name" value="D-isomer_DH_CS"/>
</dbReference>